<evidence type="ECO:0000259" key="3">
    <source>
        <dbReference type="Pfam" id="PF12973"/>
    </source>
</evidence>
<evidence type="ECO:0000256" key="1">
    <source>
        <dbReference type="SAM" id="MobiDB-lite"/>
    </source>
</evidence>
<evidence type="ECO:0000256" key="2">
    <source>
        <dbReference type="SAM" id="SignalP"/>
    </source>
</evidence>
<reference evidence="4 5" key="1">
    <citation type="submission" date="2019-08" db="EMBL/GenBank/DDBJ databases">
        <title>Bradyrhizobium hipponensis sp. nov., a rhizobium isolated from a Lupinus angustifolius root nodule in Tunisia.</title>
        <authorList>
            <person name="Off K."/>
            <person name="Rejili M."/>
            <person name="Mars M."/>
            <person name="Brachmann A."/>
            <person name="Marin M."/>
        </authorList>
    </citation>
    <scope>NUCLEOTIDE SEQUENCE [LARGE SCALE GENOMIC DNA]</scope>
    <source>
        <strain evidence="5">aSej3</strain>
    </source>
</reference>
<dbReference type="RefSeq" id="WP_148745263.1">
    <property type="nucleotide sequence ID" value="NZ_VSTH01000189.1"/>
</dbReference>
<feature type="chain" id="PRO_5024467491" description="ChrR-like cupin domain-containing protein" evidence="2">
    <location>
        <begin position="20"/>
        <end position="163"/>
    </location>
</feature>
<sequence length="163" mass="17772">MKTLFLSATLIILAGSVFAQHATRSNIIEPDAMPWTDSPSQPKGAKFSVLLGDPRKAGEIFVLRVEFPPNYRLPAHTHPYTGYSTVISGSYYYGEGDKLDMQQGRLLKAGTFYVEPANHAHYAWTTSEGAIVQTQGIGPAGTDYINPEDDPRKSVGSTSQPPK</sequence>
<dbReference type="AlphaFoldDB" id="A0A5S4YA95"/>
<feature type="region of interest" description="Disordered" evidence="1">
    <location>
        <begin position="136"/>
        <end position="163"/>
    </location>
</feature>
<keyword evidence="2" id="KW-0732">Signal</keyword>
<proteinExistence type="predicted"/>
<feature type="domain" description="ChrR-like cupin" evidence="3">
    <location>
        <begin position="26"/>
        <end position="131"/>
    </location>
</feature>
<dbReference type="InterPro" id="IPR025979">
    <property type="entry name" value="ChrR-like_cupin_dom"/>
</dbReference>
<dbReference type="EMBL" id="VSTH01000189">
    <property type="protein sequence ID" value="TYO61336.1"/>
    <property type="molecule type" value="Genomic_DNA"/>
</dbReference>
<dbReference type="InterPro" id="IPR014710">
    <property type="entry name" value="RmlC-like_jellyroll"/>
</dbReference>
<feature type="signal peptide" evidence="2">
    <location>
        <begin position="1"/>
        <end position="19"/>
    </location>
</feature>
<organism evidence="4 5">
    <name type="scientific">Bradyrhizobium hipponense</name>
    <dbReference type="NCBI Taxonomy" id="2605638"/>
    <lineage>
        <taxon>Bacteria</taxon>
        <taxon>Pseudomonadati</taxon>
        <taxon>Pseudomonadota</taxon>
        <taxon>Alphaproteobacteria</taxon>
        <taxon>Hyphomicrobiales</taxon>
        <taxon>Nitrobacteraceae</taxon>
        <taxon>Bradyrhizobium</taxon>
    </lineage>
</organism>
<dbReference type="Proteomes" id="UP000324797">
    <property type="component" value="Unassembled WGS sequence"/>
</dbReference>
<accession>A0A5S4YA95</accession>
<dbReference type="CDD" id="cd06989">
    <property type="entry name" value="cupin_DRT102"/>
    <property type="match status" value="1"/>
</dbReference>
<evidence type="ECO:0000313" key="5">
    <source>
        <dbReference type="Proteomes" id="UP000324797"/>
    </source>
</evidence>
<protein>
    <recommendedName>
        <fullName evidence="3">ChrR-like cupin domain-containing protein</fullName>
    </recommendedName>
</protein>
<dbReference type="InterPro" id="IPR011051">
    <property type="entry name" value="RmlC_Cupin_sf"/>
</dbReference>
<keyword evidence="5" id="KW-1185">Reference proteome</keyword>
<comment type="caution">
    <text evidence="4">The sequence shown here is derived from an EMBL/GenBank/DDBJ whole genome shotgun (WGS) entry which is preliminary data.</text>
</comment>
<dbReference type="SUPFAM" id="SSF51182">
    <property type="entry name" value="RmlC-like cupins"/>
    <property type="match status" value="1"/>
</dbReference>
<dbReference type="Gene3D" id="2.60.120.10">
    <property type="entry name" value="Jelly Rolls"/>
    <property type="match status" value="1"/>
</dbReference>
<dbReference type="Pfam" id="PF12973">
    <property type="entry name" value="Cupin_7"/>
    <property type="match status" value="1"/>
</dbReference>
<gene>
    <name evidence="4" type="ORF">FXV83_38765</name>
</gene>
<evidence type="ECO:0000313" key="4">
    <source>
        <dbReference type="EMBL" id="TYO61336.1"/>
    </source>
</evidence>
<name>A0A5S4YA95_9BRAD</name>